<name>A0A2S7JZX2_9PROT</name>
<evidence type="ECO:0000313" key="2">
    <source>
        <dbReference type="EMBL" id="PQA85802.1"/>
    </source>
</evidence>
<dbReference type="EMBL" id="PJCH01000016">
    <property type="protein sequence ID" value="PQA85802.1"/>
    <property type="molecule type" value="Genomic_DNA"/>
</dbReference>
<evidence type="ECO:0000256" key="1">
    <source>
        <dbReference type="SAM" id="SignalP"/>
    </source>
</evidence>
<comment type="caution">
    <text evidence="2">The sequence shown here is derived from an EMBL/GenBank/DDBJ whole genome shotgun (WGS) entry which is preliminary data.</text>
</comment>
<reference evidence="2 3" key="1">
    <citation type="submission" date="2017-12" db="EMBL/GenBank/DDBJ databases">
        <authorList>
            <person name="Hurst M.R.H."/>
        </authorList>
    </citation>
    <scope>NUCLEOTIDE SEQUENCE [LARGE SCALE GENOMIC DNA]</scope>
    <source>
        <strain evidence="2 3">SY-3-19</strain>
    </source>
</reference>
<evidence type="ECO:0008006" key="4">
    <source>
        <dbReference type="Google" id="ProtNLM"/>
    </source>
</evidence>
<dbReference type="AlphaFoldDB" id="A0A2S7JZX2"/>
<proteinExistence type="predicted"/>
<keyword evidence="3" id="KW-1185">Reference proteome</keyword>
<keyword evidence="1" id="KW-0732">Signal</keyword>
<feature type="chain" id="PRO_5015447521" description="YHS domain-containing protein" evidence="1">
    <location>
        <begin position="23"/>
        <end position="159"/>
    </location>
</feature>
<dbReference type="RefSeq" id="WP_104831854.1">
    <property type="nucleotide sequence ID" value="NZ_PJCH01000016.1"/>
</dbReference>
<gene>
    <name evidence="2" type="ORF">CW354_19850</name>
</gene>
<dbReference type="Proteomes" id="UP000239504">
    <property type="component" value="Unassembled WGS sequence"/>
</dbReference>
<sequence length="159" mass="16934">MKSKMLALLALTAAAIATPAFAADENNAAPGLTAAGAPLGLHGVDPVAFVEIGNRVEGTAEFTAVHDGVAYYFATRKNMNAFKRAPEKFLPANGGFCTFGVSVGKKFDGDPQYADIHNGKLYVFLNEDVFRNYQKNKDGVIAKAEKNWAKIQHAAAGDL</sequence>
<dbReference type="OrthoDB" id="344729at2"/>
<organism evidence="2 3">
    <name type="scientific">Hyphococcus luteus</name>
    <dbReference type="NCBI Taxonomy" id="2058213"/>
    <lineage>
        <taxon>Bacteria</taxon>
        <taxon>Pseudomonadati</taxon>
        <taxon>Pseudomonadota</taxon>
        <taxon>Alphaproteobacteria</taxon>
        <taxon>Parvularculales</taxon>
        <taxon>Parvularculaceae</taxon>
        <taxon>Hyphococcus</taxon>
    </lineage>
</organism>
<dbReference type="NCBIfam" id="NF041384">
    <property type="entry name" value="YHS_seleno_dom"/>
    <property type="match status" value="1"/>
</dbReference>
<accession>A0A2S7JZX2</accession>
<feature type="signal peptide" evidence="1">
    <location>
        <begin position="1"/>
        <end position="22"/>
    </location>
</feature>
<protein>
    <recommendedName>
        <fullName evidence="4">YHS domain-containing protein</fullName>
    </recommendedName>
</protein>
<evidence type="ECO:0000313" key="3">
    <source>
        <dbReference type="Proteomes" id="UP000239504"/>
    </source>
</evidence>